<gene>
    <name evidence="1" type="ORF">BZT14_00990</name>
</gene>
<evidence type="ECO:0000313" key="1">
    <source>
        <dbReference type="EMBL" id="EBW9188236.1"/>
    </source>
</evidence>
<reference evidence="1" key="1">
    <citation type="submission" date="2018-08" db="EMBL/GenBank/DDBJ databases">
        <authorList>
            <person name="Ashton P.M."/>
            <person name="Dallman T."/>
            <person name="Nair S."/>
            <person name="De Pinna E."/>
            <person name="Peters T."/>
            <person name="Grant K."/>
        </authorList>
    </citation>
    <scope>NUCLEOTIDE SEQUENCE</scope>
    <source>
        <strain evidence="1">126847</strain>
    </source>
</reference>
<comment type="caution">
    <text evidence="1">The sequence shown here is derived from an EMBL/GenBank/DDBJ whole genome shotgun (WGS) entry which is preliminary data.</text>
</comment>
<protein>
    <submittedName>
        <fullName evidence="1">Uncharacterized protein</fullName>
    </submittedName>
</protein>
<dbReference type="AlphaFoldDB" id="A0A5W4PXT9"/>
<name>A0A5W4PXT9_SALEN</name>
<sequence length="267" mass="30756">MLKPRKQKRLQFVKIVHPQSRRVTGGRLYVGKHRSRLITWSAMANVATQLQAMVEDRCQLKGDFFQEKKPYRDIFRTLKACWVLSWVPGREQLYFLRKFPRPVPKENISVFLDKLKRFNDIGINANKEQVSATVAARKHLRDYVADRDVEFAYMTPTVPLLNGDALKAKMEEIALKFPNIRHIAPDAVLQLNTEGCTRLPTVSDTVLVSTPDVPDGKSFLEMIKKRTEGGYQPIFLDSLSQHPEVEQEFNMNTNSPYDSLYKDDNDA</sequence>
<organism evidence="1">
    <name type="scientific">Salmonella enteritidis</name>
    <dbReference type="NCBI Taxonomy" id="149539"/>
    <lineage>
        <taxon>Bacteria</taxon>
        <taxon>Pseudomonadati</taxon>
        <taxon>Pseudomonadota</taxon>
        <taxon>Gammaproteobacteria</taxon>
        <taxon>Enterobacterales</taxon>
        <taxon>Enterobacteriaceae</taxon>
        <taxon>Salmonella</taxon>
    </lineage>
</organism>
<dbReference type="EMBL" id="AAHJPS010000001">
    <property type="protein sequence ID" value="EBW9188236.1"/>
    <property type="molecule type" value="Genomic_DNA"/>
</dbReference>
<accession>A0A5W4PXT9</accession>
<proteinExistence type="predicted"/>